<dbReference type="EMBL" id="JAQLYE010000012">
    <property type="protein sequence ID" value="MDB8018006.1"/>
    <property type="molecule type" value="Genomic_DNA"/>
</dbReference>
<dbReference type="EMBL" id="QSAE01000072">
    <property type="protein sequence ID" value="RGW37023.1"/>
    <property type="molecule type" value="Genomic_DNA"/>
</dbReference>
<evidence type="ECO:0000313" key="7">
    <source>
        <dbReference type="Proteomes" id="UP000245905"/>
    </source>
</evidence>
<feature type="transmembrane region" description="Helical" evidence="1">
    <location>
        <begin position="89"/>
        <end position="105"/>
    </location>
</feature>
<feature type="transmembrane region" description="Helical" evidence="1">
    <location>
        <begin position="157"/>
        <end position="179"/>
    </location>
</feature>
<feature type="transmembrane region" description="Helical" evidence="1">
    <location>
        <begin position="216"/>
        <end position="234"/>
    </location>
</feature>
<dbReference type="EMBL" id="QRUJ01000003">
    <property type="protein sequence ID" value="RGR55900.1"/>
    <property type="molecule type" value="Genomic_DNA"/>
</dbReference>
<keyword evidence="1" id="KW-0812">Transmembrane</keyword>
<reference evidence="3 7" key="1">
    <citation type="submission" date="2014-09" db="EMBL/GenBank/DDBJ databases">
        <title>Butyrate-producing bacteria isolated from human gut.</title>
        <authorList>
            <person name="Zhang Q."/>
            <person name="Zhao L."/>
        </authorList>
    </citation>
    <scope>NUCLEOTIDE SEQUENCE [LARGE SCALE GENOMIC DNA]</scope>
    <source>
        <strain evidence="3 7">R22</strain>
    </source>
</reference>
<dbReference type="Proteomes" id="UP000286581">
    <property type="component" value="Unassembled WGS sequence"/>
</dbReference>
<evidence type="ECO:0000313" key="9">
    <source>
        <dbReference type="Proteomes" id="UP000286181"/>
    </source>
</evidence>
<evidence type="ECO:0000313" key="6">
    <source>
        <dbReference type="EMBL" id="RHL07010.1"/>
    </source>
</evidence>
<dbReference type="EMBL" id="JRFS01000025">
    <property type="protein sequence ID" value="PWE83175.1"/>
    <property type="molecule type" value="Genomic_DNA"/>
</dbReference>
<name>A0A2U2EF84_9FIRM</name>
<keyword evidence="1" id="KW-0472">Membrane</keyword>
<feature type="transmembrane region" description="Helical" evidence="1">
    <location>
        <begin position="126"/>
        <end position="151"/>
    </location>
</feature>
<reference evidence="2" key="3">
    <citation type="submission" date="2023-01" db="EMBL/GenBank/DDBJ databases">
        <title>Human gut microbiome strain richness.</title>
        <authorList>
            <person name="Chen-Liaw A."/>
        </authorList>
    </citation>
    <scope>NUCLEOTIDE SEQUENCE</scope>
    <source>
        <strain evidence="2">1001283st1_D2_1001283B150209_150212</strain>
    </source>
</reference>
<evidence type="ECO:0000313" key="4">
    <source>
        <dbReference type="EMBL" id="RGR55900.1"/>
    </source>
</evidence>
<evidence type="ECO:0000313" key="2">
    <source>
        <dbReference type="EMBL" id="MDB8018006.1"/>
    </source>
</evidence>
<accession>A0A2U2EF84</accession>
<organism evidence="3 7">
    <name type="scientific">Agathobacter rectalis</name>
    <dbReference type="NCBI Taxonomy" id="39491"/>
    <lineage>
        <taxon>Bacteria</taxon>
        <taxon>Bacillati</taxon>
        <taxon>Bacillota</taxon>
        <taxon>Clostridia</taxon>
        <taxon>Lachnospirales</taxon>
        <taxon>Lachnospiraceae</taxon>
        <taxon>Agathobacter</taxon>
    </lineage>
</organism>
<protein>
    <submittedName>
        <fullName evidence="3">Uncharacterized protein</fullName>
    </submittedName>
</protein>
<dbReference type="Proteomes" id="UP000245905">
    <property type="component" value="Unassembled WGS sequence"/>
</dbReference>
<evidence type="ECO:0000313" key="3">
    <source>
        <dbReference type="EMBL" id="PWE83175.1"/>
    </source>
</evidence>
<evidence type="ECO:0000313" key="10">
    <source>
        <dbReference type="Proteomes" id="UP000286581"/>
    </source>
</evidence>
<gene>
    <name evidence="6" type="ORF">DW038_03525</name>
    <name evidence="5" type="ORF">DWV78_14375</name>
    <name evidence="4" type="ORF">DWY38_04000</name>
    <name evidence="3" type="ORF">LD38_11435</name>
    <name evidence="2" type="ORF">PNE45_08160</name>
</gene>
<feature type="transmembrane region" description="Helical" evidence="1">
    <location>
        <begin position="186"/>
        <end position="204"/>
    </location>
</feature>
<evidence type="ECO:0000256" key="1">
    <source>
        <dbReference type="SAM" id="Phobius"/>
    </source>
</evidence>
<keyword evidence="1" id="KW-1133">Transmembrane helix</keyword>
<proteinExistence type="predicted"/>
<dbReference type="RefSeq" id="WP_109258304.1">
    <property type="nucleotide sequence ID" value="NZ_DAWDDN010000010.1"/>
</dbReference>
<sequence length="254" mass="29764">MKQYQRKIEEYKSLIQKEYIRETAVDTVKERCSDIMNRQDNRRASYFEFLFEQFKFIKKRWWVLQGGILVLLWILLVDSDVGANTERTLGAMSVMFSVMIIPEIWKNRSFSAVEIEKTAFYSLRQICAARILLFAVVDLLMTTFFFGVSVYTLQISAYRLIIDFLVPFNVSCCICFRLLYSKWNDMEYIAVFLSIACILIWTLIVSTDSIYQRISMPIWGSLLIISFGYLIFCVHKSQCNCEINWEVKSSGTAI</sequence>
<evidence type="ECO:0000313" key="5">
    <source>
        <dbReference type="EMBL" id="RGW37023.1"/>
    </source>
</evidence>
<evidence type="ECO:0000313" key="8">
    <source>
        <dbReference type="Proteomes" id="UP000266066"/>
    </source>
</evidence>
<dbReference type="AlphaFoldDB" id="A0A2U2EF84"/>
<comment type="caution">
    <text evidence="3">The sequence shown here is derived from an EMBL/GenBank/DDBJ whole genome shotgun (WGS) entry which is preliminary data.</text>
</comment>
<feature type="transmembrane region" description="Helical" evidence="1">
    <location>
        <begin position="61"/>
        <end position="77"/>
    </location>
</feature>
<dbReference type="Proteomes" id="UP001212823">
    <property type="component" value="Unassembled WGS sequence"/>
</dbReference>
<dbReference type="Proteomes" id="UP000266066">
    <property type="component" value="Unassembled WGS sequence"/>
</dbReference>
<dbReference type="Proteomes" id="UP000286181">
    <property type="component" value="Unassembled WGS sequence"/>
</dbReference>
<reference evidence="8 9" key="2">
    <citation type="submission" date="2018-08" db="EMBL/GenBank/DDBJ databases">
        <title>A genome reference for cultivated species of the human gut microbiota.</title>
        <authorList>
            <person name="Zou Y."/>
            <person name="Xue W."/>
            <person name="Luo G."/>
        </authorList>
    </citation>
    <scope>NUCLEOTIDE SEQUENCE [LARGE SCALE GENOMIC DNA]</scope>
    <source>
        <strain evidence="5 10">AF12-8</strain>
        <strain evidence="4 8">AF25-15</strain>
        <strain evidence="6 9">AF39-14AC</strain>
    </source>
</reference>
<dbReference type="EMBL" id="QROF01000002">
    <property type="protein sequence ID" value="RHL07010.1"/>
    <property type="molecule type" value="Genomic_DNA"/>
</dbReference>